<gene>
    <name evidence="1" type="ORF">MENTE1834_LOCUS24316</name>
</gene>
<proteinExistence type="predicted"/>
<comment type="caution">
    <text evidence="1">The sequence shown here is derived from an EMBL/GenBank/DDBJ whole genome shotgun (WGS) entry which is preliminary data.</text>
</comment>
<protein>
    <submittedName>
        <fullName evidence="1">Uncharacterized protein</fullName>
    </submittedName>
</protein>
<accession>A0ACB0ZGF5</accession>
<dbReference type="Proteomes" id="UP001497535">
    <property type="component" value="Unassembled WGS sequence"/>
</dbReference>
<dbReference type="EMBL" id="CAVMJV010000032">
    <property type="protein sequence ID" value="CAK5077401.1"/>
    <property type="molecule type" value="Genomic_DNA"/>
</dbReference>
<keyword evidence="2" id="KW-1185">Reference proteome</keyword>
<sequence length="103" mass="12281">MPNIHIDRQKEASRSSQEHLEVLITHREPPTAERTGLKRIIPSFLIKKSYSQKRTEKMEARRLQETDKEKAEKILAKQQRKERKRRQLALLAVLKERAGEERR</sequence>
<evidence type="ECO:0000313" key="2">
    <source>
        <dbReference type="Proteomes" id="UP001497535"/>
    </source>
</evidence>
<reference evidence="1" key="1">
    <citation type="submission" date="2023-11" db="EMBL/GenBank/DDBJ databases">
        <authorList>
            <person name="Poullet M."/>
        </authorList>
    </citation>
    <scope>NUCLEOTIDE SEQUENCE</scope>
    <source>
        <strain evidence="1">E1834</strain>
    </source>
</reference>
<organism evidence="1 2">
    <name type="scientific">Meloidogyne enterolobii</name>
    <name type="common">Root-knot nematode worm</name>
    <name type="synonym">Meloidogyne mayaguensis</name>
    <dbReference type="NCBI Taxonomy" id="390850"/>
    <lineage>
        <taxon>Eukaryota</taxon>
        <taxon>Metazoa</taxon>
        <taxon>Ecdysozoa</taxon>
        <taxon>Nematoda</taxon>
        <taxon>Chromadorea</taxon>
        <taxon>Rhabditida</taxon>
        <taxon>Tylenchina</taxon>
        <taxon>Tylenchomorpha</taxon>
        <taxon>Tylenchoidea</taxon>
        <taxon>Meloidogynidae</taxon>
        <taxon>Meloidogyninae</taxon>
        <taxon>Meloidogyne</taxon>
    </lineage>
</organism>
<name>A0ACB0ZGF5_MELEN</name>
<evidence type="ECO:0000313" key="1">
    <source>
        <dbReference type="EMBL" id="CAK5077401.1"/>
    </source>
</evidence>